<dbReference type="InterPro" id="IPR046342">
    <property type="entry name" value="CBS_dom_sf"/>
</dbReference>
<evidence type="ECO:0000256" key="4">
    <source>
        <dbReference type="ARBA" id="ARBA00022692"/>
    </source>
</evidence>
<evidence type="ECO:0000256" key="2">
    <source>
        <dbReference type="ARBA" id="ARBA00009749"/>
    </source>
</evidence>
<dbReference type="EMBL" id="JBHTLY010000001">
    <property type="protein sequence ID" value="MFD1200574.1"/>
    <property type="molecule type" value="Genomic_DNA"/>
</dbReference>
<comment type="similarity">
    <text evidence="2 9">Belongs to the SLC41A transporter family.</text>
</comment>
<keyword evidence="7 9" id="KW-0472">Membrane</keyword>
<dbReference type="Proteomes" id="UP001597181">
    <property type="component" value="Unassembled WGS sequence"/>
</dbReference>
<dbReference type="PANTHER" id="PTHR43773:SF1">
    <property type="entry name" value="MAGNESIUM TRANSPORTER MGTE"/>
    <property type="match status" value="1"/>
</dbReference>
<evidence type="ECO:0000313" key="13">
    <source>
        <dbReference type="Proteomes" id="UP001597181"/>
    </source>
</evidence>
<keyword evidence="13" id="KW-1185">Reference proteome</keyword>
<dbReference type="NCBIfam" id="TIGR00400">
    <property type="entry name" value="mgtE"/>
    <property type="match status" value="1"/>
</dbReference>
<evidence type="ECO:0000259" key="11">
    <source>
        <dbReference type="PROSITE" id="PS51371"/>
    </source>
</evidence>
<organism evidence="12 13">
    <name type="scientific">Leucobacter albus</name>
    <dbReference type="NCBI Taxonomy" id="272210"/>
    <lineage>
        <taxon>Bacteria</taxon>
        <taxon>Bacillati</taxon>
        <taxon>Actinomycetota</taxon>
        <taxon>Actinomycetes</taxon>
        <taxon>Micrococcales</taxon>
        <taxon>Microbacteriaceae</taxon>
        <taxon>Leucobacter</taxon>
    </lineage>
</organism>
<keyword evidence="5 9" id="KW-0460">Magnesium</keyword>
<keyword evidence="4 9" id="KW-0812">Transmembrane</keyword>
<keyword evidence="6 9" id="KW-1133">Transmembrane helix</keyword>
<dbReference type="Pfam" id="PF03448">
    <property type="entry name" value="MgtE_N"/>
    <property type="match status" value="1"/>
</dbReference>
<evidence type="ECO:0000256" key="7">
    <source>
        <dbReference type="ARBA" id="ARBA00023136"/>
    </source>
</evidence>
<dbReference type="InterPro" id="IPR006668">
    <property type="entry name" value="Mg_transptr_MgtE_intracell_dom"/>
</dbReference>
<name>A0ABW3TK68_9MICO</name>
<sequence length="499" mass="53503">MTTPQLPEQQPAKQQPAQQPATAATHVLPTAAAGSQSLPPTTGSTAVLPPAQQKTQDELVDTIAQLYAARDLSAITDELSPLLAPDIIPVFERLNDKQRAVMYRLLPKDRAAEVFEILDPALQSDLLHGLQDAEVAQLFVDLDHDDRLWLLDEVPAALATRLLRGLPEQERVLTSALLGYPQGSVGRRMSLEYVSTRAAFTVAETLERVRARLADAETVYTIPVLDDSRHVVGVTSLREILAADGDTVIADMMNPVHTAGAIEEAEQAARRCADRALLALPIVDREDRLVGMLTIDDAIRILEHEESEDAARQGGTEPLRRPYLSTPVGALVRSRVIWLLVLAVGATLTVQVLSVFEATIEQVTVLALFVPLLIGTGGNTGNQAATTVTRALALGDVGSRDFWRVLTRELRTGAMLGLLLGTLGFAIAAIAFTPQIGLVIGLTLLAVCTLAAAVGGCMPLLARAVKVDPAVFSNPFISTFVDALGLIIYFLIARTVLGL</sequence>
<feature type="region of interest" description="Disordered" evidence="10">
    <location>
        <begin position="1"/>
        <end position="53"/>
    </location>
</feature>
<evidence type="ECO:0000256" key="1">
    <source>
        <dbReference type="ARBA" id="ARBA00004141"/>
    </source>
</evidence>
<feature type="transmembrane region" description="Helical" evidence="9">
    <location>
        <begin position="474"/>
        <end position="492"/>
    </location>
</feature>
<dbReference type="RefSeq" id="WP_343958896.1">
    <property type="nucleotide sequence ID" value="NZ_BAAAKZ010000003.1"/>
</dbReference>
<dbReference type="Gene3D" id="1.10.357.20">
    <property type="entry name" value="SLC41 divalent cation transporters, integral membrane domain"/>
    <property type="match status" value="1"/>
</dbReference>
<dbReference type="SUPFAM" id="SSF54631">
    <property type="entry name" value="CBS-domain pair"/>
    <property type="match status" value="1"/>
</dbReference>
<comment type="subunit">
    <text evidence="9">Homodimer.</text>
</comment>
<evidence type="ECO:0000313" key="12">
    <source>
        <dbReference type="EMBL" id="MFD1200574.1"/>
    </source>
</evidence>
<comment type="function">
    <text evidence="9">Acts as a magnesium transporter.</text>
</comment>
<accession>A0ABW3TK68</accession>
<keyword evidence="9" id="KW-0479">Metal-binding</keyword>
<comment type="caution">
    <text evidence="12">The sequence shown here is derived from an EMBL/GenBank/DDBJ whole genome shotgun (WGS) entry which is preliminary data.</text>
</comment>
<dbReference type="PROSITE" id="PS51371">
    <property type="entry name" value="CBS"/>
    <property type="match status" value="1"/>
</dbReference>
<proteinExistence type="inferred from homology"/>
<keyword evidence="9" id="KW-1003">Cell membrane</keyword>
<dbReference type="Pfam" id="PF01769">
    <property type="entry name" value="MgtE"/>
    <property type="match status" value="1"/>
</dbReference>
<dbReference type="InterPro" id="IPR038076">
    <property type="entry name" value="MgtE_N_sf"/>
</dbReference>
<comment type="subcellular location">
    <subcellularLocation>
        <location evidence="9">Cell membrane</location>
        <topology evidence="9">Multi-pass membrane protein</topology>
    </subcellularLocation>
    <subcellularLocation>
        <location evidence="1">Membrane</location>
        <topology evidence="1">Multi-pass membrane protein</topology>
    </subcellularLocation>
</comment>
<protein>
    <recommendedName>
        <fullName evidence="9">Magnesium transporter MgtE</fullName>
    </recommendedName>
</protein>
<dbReference type="InterPro" id="IPR000644">
    <property type="entry name" value="CBS_dom"/>
</dbReference>
<gene>
    <name evidence="12" type="primary">mgtE</name>
    <name evidence="12" type="ORF">ACFQ3U_01525</name>
</gene>
<dbReference type="InterPro" id="IPR006669">
    <property type="entry name" value="MgtE_transporter"/>
</dbReference>
<evidence type="ECO:0000256" key="6">
    <source>
        <dbReference type="ARBA" id="ARBA00022989"/>
    </source>
</evidence>
<dbReference type="SUPFAM" id="SSF161093">
    <property type="entry name" value="MgtE membrane domain-like"/>
    <property type="match status" value="1"/>
</dbReference>
<dbReference type="SUPFAM" id="SSF158791">
    <property type="entry name" value="MgtE N-terminal domain-like"/>
    <property type="match status" value="1"/>
</dbReference>
<evidence type="ECO:0000256" key="5">
    <source>
        <dbReference type="ARBA" id="ARBA00022842"/>
    </source>
</evidence>
<comment type="caution">
    <text evidence="9">Lacks conserved residue(s) required for the propagation of feature annotation.</text>
</comment>
<evidence type="ECO:0000256" key="8">
    <source>
        <dbReference type="PROSITE-ProRule" id="PRU00703"/>
    </source>
</evidence>
<dbReference type="SMART" id="SM00924">
    <property type="entry name" value="MgtE_N"/>
    <property type="match status" value="1"/>
</dbReference>
<evidence type="ECO:0000256" key="10">
    <source>
        <dbReference type="SAM" id="MobiDB-lite"/>
    </source>
</evidence>
<feature type="domain" description="CBS" evidence="11">
    <location>
        <begin position="252"/>
        <end position="308"/>
    </location>
</feature>
<feature type="compositionally biased region" description="Polar residues" evidence="10">
    <location>
        <begin position="33"/>
        <end position="45"/>
    </location>
</feature>
<dbReference type="Gene3D" id="1.25.60.10">
    <property type="entry name" value="MgtE N-terminal domain-like"/>
    <property type="match status" value="1"/>
</dbReference>
<dbReference type="InterPro" id="IPR006667">
    <property type="entry name" value="SLC41_membr_dom"/>
</dbReference>
<evidence type="ECO:0000256" key="3">
    <source>
        <dbReference type="ARBA" id="ARBA00022448"/>
    </source>
</evidence>
<dbReference type="InterPro" id="IPR036739">
    <property type="entry name" value="SLC41_membr_dom_sf"/>
</dbReference>
<keyword evidence="8" id="KW-0129">CBS domain</keyword>
<feature type="transmembrane region" description="Helical" evidence="9">
    <location>
        <begin position="438"/>
        <end position="462"/>
    </location>
</feature>
<evidence type="ECO:0000256" key="9">
    <source>
        <dbReference type="RuleBase" id="RU362011"/>
    </source>
</evidence>
<feature type="compositionally biased region" description="Low complexity" evidence="10">
    <location>
        <begin position="1"/>
        <end position="24"/>
    </location>
</feature>
<feature type="transmembrane region" description="Helical" evidence="9">
    <location>
        <begin position="413"/>
        <end position="432"/>
    </location>
</feature>
<reference evidence="13" key="1">
    <citation type="journal article" date="2019" name="Int. J. Syst. Evol. Microbiol.">
        <title>The Global Catalogue of Microorganisms (GCM) 10K type strain sequencing project: providing services to taxonomists for standard genome sequencing and annotation.</title>
        <authorList>
            <consortium name="The Broad Institute Genomics Platform"/>
            <consortium name="The Broad Institute Genome Sequencing Center for Infectious Disease"/>
            <person name="Wu L."/>
            <person name="Ma J."/>
        </authorList>
    </citation>
    <scope>NUCLEOTIDE SEQUENCE [LARGE SCALE GENOMIC DNA]</scope>
    <source>
        <strain evidence="13">CCUG 50213</strain>
    </source>
</reference>
<dbReference type="Pfam" id="PF00571">
    <property type="entry name" value="CBS"/>
    <property type="match status" value="1"/>
</dbReference>
<dbReference type="Gene3D" id="3.10.580.10">
    <property type="entry name" value="CBS-domain"/>
    <property type="match status" value="1"/>
</dbReference>
<feature type="transmembrane region" description="Helical" evidence="9">
    <location>
        <begin position="336"/>
        <end position="356"/>
    </location>
</feature>
<keyword evidence="3 9" id="KW-0813">Transport</keyword>
<dbReference type="PANTHER" id="PTHR43773">
    <property type="entry name" value="MAGNESIUM TRANSPORTER MGTE"/>
    <property type="match status" value="1"/>
</dbReference>
<dbReference type="CDD" id="cd04606">
    <property type="entry name" value="CBS_pair_Mg_transporter"/>
    <property type="match status" value="1"/>
</dbReference>